<feature type="non-terminal residue" evidence="1">
    <location>
        <position position="77"/>
    </location>
</feature>
<dbReference type="AlphaFoldDB" id="X1MFP0"/>
<protein>
    <submittedName>
        <fullName evidence="1">Uncharacterized protein</fullName>
    </submittedName>
</protein>
<comment type="caution">
    <text evidence="1">The sequence shown here is derived from an EMBL/GenBank/DDBJ whole genome shotgun (WGS) entry which is preliminary data.</text>
</comment>
<dbReference type="EMBL" id="BARV01006480">
    <property type="protein sequence ID" value="GAI13490.1"/>
    <property type="molecule type" value="Genomic_DNA"/>
</dbReference>
<sequence>MEKITKKEAIQVLSKHYQIPIQTIVTFIQLKSGEIETTKKYQVQMYISPSEANKEMEKAALHGQNWKPILMTTTDKG</sequence>
<name>X1MFP0_9ZZZZ</name>
<proteinExistence type="predicted"/>
<evidence type="ECO:0000313" key="1">
    <source>
        <dbReference type="EMBL" id="GAI13490.1"/>
    </source>
</evidence>
<gene>
    <name evidence="1" type="ORF">S06H3_13280</name>
</gene>
<accession>X1MFP0</accession>
<organism evidence="1">
    <name type="scientific">marine sediment metagenome</name>
    <dbReference type="NCBI Taxonomy" id="412755"/>
    <lineage>
        <taxon>unclassified sequences</taxon>
        <taxon>metagenomes</taxon>
        <taxon>ecological metagenomes</taxon>
    </lineage>
</organism>
<reference evidence="1" key="1">
    <citation type="journal article" date="2014" name="Front. Microbiol.">
        <title>High frequency of phylogenetically diverse reductive dehalogenase-homologous genes in deep subseafloor sedimentary metagenomes.</title>
        <authorList>
            <person name="Kawai M."/>
            <person name="Futagami T."/>
            <person name="Toyoda A."/>
            <person name="Takaki Y."/>
            <person name="Nishi S."/>
            <person name="Hori S."/>
            <person name="Arai W."/>
            <person name="Tsubouchi T."/>
            <person name="Morono Y."/>
            <person name="Uchiyama I."/>
            <person name="Ito T."/>
            <person name="Fujiyama A."/>
            <person name="Inagaki F."/>
            <person name="Takami H."/>
        </authorList>
    </citation>
    <scope>NUCLEOTIDE SEQUENCE</scope>
    <source>
        <strain evidence="1">Expedition CK06-06</strain>
    </source>
</reference>